<dbReference type="EMBL" id="RRYP01017763">
    <property type="protein sequence ID" value="TNV73962.1"/>
    <property type="molecule type" value="Genomic_DNA"/>
</dbReference>
<name>A0A8J8NFC1_HALGN</name>
<keyword evidence="1" id="KW-1133">Transmembrane helix</keyword>
<feature type="transmembrane region" description="Helical" evidence="1">
    <location>
        <begin position="31"/>
        <end position="53"/>
    </location>
</feature>
<evidence type="ECO:0000256" key="1">
    <source>
        <dbReference type="SAM" id="Phobius"/>
    </source>
</evidence>
<organism evidence="2 3">
    <name type="scientific">Halteria grandinella</name>
    <dbReference type="NCBI Taxonomy" id="5974"/>
    <lineage>
        <taxon>Eukaryota</taxon>
        <taxon>Sar</taxon>
        <taxon>Alveolata</taxon>
        <taxon>Ciliophora</taxon>
        <taxon>Intramacronucleata</taxon>
        <taxon>Spirotrichea</taxon>
        <taxon>Stichotrichia</taxon>
        <taxon>Sporadotrichida</taxon>
        <taxon>Halteriidae</taxon>
        <taxon>Halteria</taxon>
    </lineage>
</organism>
<keyword evidence="3" id="KW-1185">Reference proteome</keyword>
<evidence type="ECO:0000313" key="2">
    <source>
        <dbReference type="EMBL" id="TNV73962.1"/>
    </source>
</evidence>
<evidence type="ECO:0000313" key="3">
    <source>
        <dbReference type="Proteomes" id="UP000785679"/>
    </source>
</evidence>
<dbReference type="AlphaFoldDB" id="A0A8J8NFC1"/>
<proteinExistence type="predicted"/>
<dbReference type="Proteomes" id="UP000785679">
    <property type="component" value="Unassembled WGS sequence"/>
</dbReference>
<keyword evidence="1" id="KW-0472">Membrane</keyword>
<keyword evidence="1" id="KW-0812">Transmembrane</keyword>
<accession>A0A8J8NFC1</accession>
<gene>
    <name evidence="2" type="ORF">FGO68_gene1115</name>
</gene>
<comment type="caution">
    <text evidence="2">The sequence shown here is derived from an EMBL/GenBank/DDBJ whole genome shotgun (WGS) entry which is preliminary data.</text>
</comment>
<reference evidence="2" key="1">
    <citation type="submission" date="2019-06" db="EMBL/GenBank/DDBJ databases">
        <authorList>
            <person name="Zheng W."/>
        </authorList>
    </citation>
    <scope>NUCLEOTIDE SEQUENCE</scope>
    <source>
        <strain evidence="2">QDHG01</strain>
    </source>
</reference>
<protein>
    <submittedName>
        <fullName evidence="2">Uncharacterized protein</fullName>
    </submittedName>
</protein>
<sequence length="85" mass="9992">MAQIFYLQGCFIQTHVNDRSRLKWLVLFQRLCFLFCILILLLDCNSMTLLYLLNQVSLIPLNPNIFTCKARQSPIFPESFLIHAQ</sequence>